<evidence type="ECO:0000313" key="3">
    <source>
        <dbReference type="EnsemblPlants" id="OBART06G14160.2"/>
    </source>
</evidence>
<feature type="transmembrane region" description="Helical" evidence="2">
    <location>
        <begin position="32"/>
        <end position="49"/>
    </location>
</feature>
<dbReference type="Proteomes" id="UP000026960">
    <property type="component" value="Chromosome 6"/>
</dbReference>
<keyword evidence="2" id="KW-0472">Membrane</keyword>
<dbReference type="STRING" id="65489.A0A0D3GGD6"/>
<dbReference type="InterPro" id="IPR001087">
    <property type="entry name" value="GDSL"/>
</dbReference>
<dbReference type="PANTHER" id="PTHR45642:SF128">
    <property type="entry name" value="OS06G0351500 PROTEIN"/>
    <property type="match status" value="1"/>
</dbReference>
<organism evidence="3">
    <name type="scientific">Oryza barthii</name>
    <dbReference type="NCBI Taxonomy" id="65489"/>
    <lineage>
        <taxon>Eukaryota</taxon>
        <taxon>Viridiplantae</taxon>
        <taxon>Streptophyta</taxon>
        <taxon>Embryophyta</taxon>
        <taxon>Tracheophyta</taxon>
        <taxon>Spermatophyta</taxon>
        <taxon>Magnoliopsida</taxon>
        <taxon>Liliopsida</taxon>
        <taxon>Poales</taxon>
        <taxon>Poaceae</taxon>
        <taxon>BOP clade</taxon>
        <taxon>Oryzoideae</taxon>
        <taxon>Oryzeae</taxon>
        <taxon>Oryzinae</taxon>
        <taxon>Oryza</taxon>
    </lineage>
</organism>
<protein>
    <submittedName>
        <fullName evidence="3">Uncharacterized protein</fullName>
    </submittedName>
</protein>
<reference evidence="3" key="2">
    <citation type="submission" date="2015-03" db="UniProtKB">
        <authorList>
            <consortium name="EnsemblPlants"/>
        </authorList>
    </citation>
    <scope>IDENTIFICATION</scope>
</reference>
<dbReference type="InterPro" id="IPR036514">
    <property type="entry name" value="SGNH_hydro_sf"/>
</dbReference>
<dbReference type="Gene3D" id="3.40.50.1110">
    <property type="entry name" value="SGNH hydrolase"/>
    <property type="match status" value="2"/>
</dbReference>
<dbReference type="eggNOG" id="ENOG502QS27">
    <property type="taxonomic scope" value="Eukaryota"/>
</dbReference>
<dbReference type="PANTHER" id="PTHR45642">
    <property type="entry name" value="GDSL ESTERASE/LIPASE EXL3"/>
    <property type="match status" value="1"/>
</dbReference>
<reference evidence="3" key="1">
    <citation type="journal article" date="2009" name="Rice">
        <title>De Novo Next Generation Sequencing of Plant Genomes.</title>
        <authorList>
            <person name="Rounsley S."/>
            <person name="Marri P.R."/>
            <person name="Yu Y."/>
            <person name="He R."/>
            <person name="Sisneros N."/>
            <person name="Goicoechea J.L."/>
            <person name="Lee S.J."/>
            <person name="Angelova A."/>
            <person name="Kudrna D."/>
            <person name="Luo M."/>
            <person name="Affourtit J."/>
            <person name="Desany B."/>
            <person name="Knight J."/>
            <person name="Niazi F."/>
            <person name="Egholm M."/>
            <person name="Wing R.A."/>
        </authorList>
    </citation>
    <scope>NUCLEOTIDE SEQUENCE [LARGE SCALE GENOMIC DNA]</scope>
    <source>
        <strain evidence="3">cv. IRGC 105608</strain>
    </source>
</reference>
<dbReference type="GO" id="GO:0016788">
    <property type="term" value="F:hydrolase activity, acting on ester bonds"/>
    <property type="evidence" value="ECO:0007669"/>
    <property type="project" value="InterPro"/>
</dbReference>
<dbReference type="FunFam" id="3.40.50.1110:FF:000003">
    <property type="entry name" value="GDSL esterase/lipase APG"/>
    <property type="match status" value="2"/>
</dbReference>
<evidence type="ECO:0000313" key="4">
    <source>
        <dbReference type="Proteomes" id="UP000026960"/>
    </source>
</evidence>
<dbReference type="AlphaFoldDB" id="A0A0D3GGD6"/>
<dbReference type="PaxDb" id="65489-OBART06G14160.2"/>
<evidence type="ECO:0000256" key="1">
    <source>
        <dbReference type="ARBA" id="ARBA00008668"/>
    </source>
</evidence>
<dbReference type="EnsemblPlants" id="OBART06G14160.2">
    <property type="protein sequence ID" value="OBART06G14160.2"/>
    <property type="gene ID" value="OBART06G14160"/>
</dbReference>
<dbReference type="Pfam" id="PF00657">
    <property type="entry name" value="Lipase_GDSL"/>
    <property type="match status" value="2"/>
</dbReference>
<keyword evidence="2" id="KW-1133">Transmembrane helix</keyword>
<comment type="similarity">
    <text evidence="1">Belongs to the 'GDSL' lipolytic enzyme family.</text>
</comment>
<dbReference type="InterPro" id="IPR050592">
    <property type="entry name" value="GDSL_lipolytic_enzyme"/>
</dbReference>
<dbReference type="CDD" id="cd01837">
    <property type="entry name" value="SGNH_plant_lipase_like"/>
    <property type="match status" value="2"/>
</dbReference>
<keyword evidence="2" id="KW-0812">Transmembrane</keyword>
<dbReference type="InterPro" id="IPR035669">
    <property type="entry name" value="SGNH_plant_lipase-like"/>
</dbReference>
<dbReference type="Gramene" id="OBART06G14160.2">
    <property type="protein sequence ID" value="OBART06G14160.2"/>
    <property type="gene ID" value="OBART06G14160"/>
</dbReference>
<accession>A0A0D3GGD6</accession>
<keyword evidence="4" id="KW-1185">Reference proteome</keyword>
<proteinExistence type="inferred from homology"/>
<name>A0A0D3GGD6_9ORYZ</name>
<dbReference type="HOGENOM" id="CLU_015101_0_1_1"/>
<evidence type="ECO:0000256" key="2">
    <source>
        <dbReference type="SAM" id="Phobius"/>
    </source>
</evidence>
<dbReference type="SUPFAM" id="SSF52266">
    <property type="entry name" value="SGNH hydrolase"/>
    <property type="match status" value="2"/>
</dbReference>
<sequence length="731" mass="80519">MASCWEQLQGLCAAGHLRRRCRGRSLVLLQQLQLLGVLVVVVAGVAPGISEAQVRSRFKAIFMFGDSIVDPGNNNGQLTEARADFPPYGQDFPGGVATGRFSNGKVPGDLIASKLGIKELLPAYKDQDLELNDLLTGVAFASGGSGYDPLTSISTAISSSGQLNLFSDYKQKLTSLIGEEAMTRILSEAVFFTVMGANDLLNNYFTLPVRRHQYDIPGYVDFVVSNAVNFTLTMNEMGAKMIGFVGVPPLGCCPSQRTGPSRECEPLRNQASELFNTRMKQEIDRLNVEHNIDGLRVVYFDIYYNLLDLIHNPGYYGFKDTSDGCCGNTVLNAAIFIKYHSACPNVYDYIFWDSFHPTEKAYDIVVDKLIQENKQYLIRHGCCLFVRPMLVLVMVLELTILIPAASCLASPVRNISAIFIFGDSTVDPGNNNNRLTPSKANFPPYGQDFPGGVATGRFSNGKAMGDMIASKLGVKELIPPYLGDGLQLDDLLSGVAFASGGSGYDPLTSKITTAISSSQQLQLFEEYKEKLKSLLAQKPSTLPQWGGNDLANNYFLIPFKQHQYDLGSYVDFLVSLAVNFTLQLNQMGAKRIGFFGIPPVGCSPSQINLGGHPSEKCDPERNQASELFNSKMKMEIARLNAELNIYGLKLAYMDFYRYLLELAQKPALYGFKVAAEGCCGSTLLDASIFIAYHTACPNVLDYIYWDGFHPTEKAYSIVVDNMMRVIEEHLM</sequence>